<dbReference type="InterPro" id="IPR011035">
    <property type="entry name" value="Ribosomal_bL25/Gln-tRNA_synth"/>
</dbReference>
<evidence type="ECO:0000259" key="6">
    <source>
        <dbReference type="Pfam" id="PF01386"/>
    </source>
</evidence>
<keyword evidence="2 5" id="KW-0694">RNA-binding</keyword>
<comment type="subunit">
    <text evidence="5">Part of the 50S ribosomal subunit; part of the 5S rRNA/L5/L18/L25 subcomplex. Contacts the 5S rRNA. Binds to the 5S rRNA independently of L5 and L18.</text>
</comment>
<accession>A0AAW9NUS4</accession>
<dbReference type="EMBL" id="JARSFG010000012">
    <property type="protein sequence ID" value="MEC1178601.1"/>
    <property type="molecule type" value="Genomic_DNA"/>
</dbReference>
<dbReference type="InterPro" id="IPR020056">
    <property type="entry name" value="Rbsml_bL25/Gln-tRNA_synth_N"/>
</dbReference>
<dbReference type="NCBIfam" id="TIGR00731">
    <property type="entry name" value="bL25_bact_ctc"/>
    <property type="match status" value="1"/>
</dbReference>
<dbReference type="AlphaFoldDB" id="A0AAW9NUS4"/>
<dbReference type="PANTHER" id="PTHR33284:SF1">
    <property type="entry name" value="RIBOSOMAL PROTEIN L25_GLN-TRNA SYNTHETASE, ANTI-CODON-BINDING DOMAIN-CONTAINING PROTEIN"/>
    <property type="match status" value="1"/>
</dbReference>
<evidence type="ECO:0000259" key="7">
    <source>
        <dbReference type="Pfam" id="PF14693"/>
    </source>
</evidence>
<organism evidence="8 9">
    <name type="scientific">Metasolibacillus meyeri</name>
    <dbReference type="NCBI Taxonomy" id="1071052"/>
    <lineage>
        <taxon>Bacteria</taxon>
        <taxon>Bacillati</taxon>
        <taxon>Bacillota</taxon>
        <taxon>Bacilli</taxon>
        <taxon>Bacillales</taxon>
        <taxon>Caryophanaceae</taxon>
        <taxon>Metasolibacillus</taxon>
    </lineage>
</organism>
<feature type="domain" description="Large ribosomal subunit protein bL25 L25" evidence="6">
    <location>
        <begin position="5"/>
        <end position="91"/>
    </location>
</feature>
<dbReference type="InterPro" id="IPR020057">
    <property type="entry name" value="Ribosomal_bL25_b-dom"/>
</dbReference>
<dbReference type="Proteomes" id="UP001344888">
    <property type="component" value="Unassembled WGS sequence"/>
</dbReference>
<name>A0AAW9NUS4_9BACL</name>
<dbReference type="InterPro" id="IPR029751">
    <property type="entry name" value="Ribosomal_L25_dom"/>
</dbReference>
<dbReference type="PANTHER" id="PTHR33284">
    <property type="entry name" value="RIBOSOMAL PROTEIN L25/GLN-TRNA SYNTHETASE, ANTI-CODON-BINDING DOMAIN-CONTAINING PROTEIN"/>
    <property type="match status" value="1"/>
</dbReference>
<dbReference type="NCBIfam" id="NF004133">
    <property type="entry name" value="PRK05618.2-4"/>
    <property type="match status" value="1"/>
</dbReference>
<gene>
    <name evidence="5" type="primary">rplY</name>
    <name evidence="5" type="synonym">ctc</name>
    <name evidence="8" type="ORF">P9B03_08915</name>
</gene>
<evidence type="ECO:0000256" key="2">
    <source>
        <dbReference type="ARBA" id="ARBA00022884"/>
    </source>
</evidence>
<keyword evidence="4 5" id="KW-0687">Ribonucleoprotein</keyword>
<dbReference type="GO" id="GO:0008097">
    <property type="term" value="F:5S rRNA binding"/>
    <property type="evidence" value="ECO:0007669"/>
    <property type="project" value="InterPro"/>
</dbReference>
<evidence type="ECO:0000256" key="3">
    <source>
        <dbReference type="ARBA" id="ARBA00022980"/>
    </source>
</evidence>
<dbReference type="SUPFAM" id="SSF50715">
    <property type="entry name" value="Ribosomal protein L25-like"/>
    <property type="match status" value="1"/>
</dbReference>
<dbReference type="GO" id="GO:0022625">
    <property type="term" value="C:cytosolic large ribosomal subunit"/>
    <property type="evidence" value="ECO:0007669"/>
    <property type="project" value="TreeGrafter"/>
</dbReference>
<keyword evidence="1 5" id="KW-0699">rRNA-binding</keyword>
<dbReference type="Pfam" id="PF01386">
    <property type="entry name" value="Ribosomal_L25p"/>
    <property type="match status" value="1"/>
</dbReference>
<comment type="similarity">
    <text evidence="5">Belongs to the bacterial ribosomal protein bL25 family. CTC subfamily.</text>
</comment>
<feature type="domain" description="Large ribosomal subunit protein bL25 beta" evidence="7">
    <location>
        <begin position="100"/>
        <end position="181"/>
    </location>
</feature>
<comment type="function">
    <text evidence="5">This is one of the proteins that binds to the 5S RNA in the ribosome where it forms part of the central protuberance.</text>
</comment>
<keyword evidence="9" id="KW-1185">Reference proteome</keyword>
<reference evidence="8 9" key="1">
    <citation type="submission" date="2023-03" db="EMBL/GenBank/DDBJ databases">
        <title>Bacillus Genome Sequencing.</title>
        <authorList>
            <person name="Dunlap C."/>
        </authorList>
    </citation>
    <scope>NUCLEOTIDE SEQUENCE [LARGE SCALE GENOMIC DNA]</scope>
    <source>
        <strain evidence="8 9">B-59205</strain>
    </source>
</reference>
<evidence type="ECO:0000256" key="1">
    <source>
        <dbReference type="ARBA" id="ARBA00022730"/>
    </source>
</evidence>
<dbReference type="Pfam" id="PF14693">
    <property type="entry name" value="Ribosomal_TL5_C"/>
    <property type="match status" value="1"/>
</dbReference>
<dbReference type="CDD" id="cd00495">
    <property type="entry name" value="Ribosomal_L25_TL5_CTC"/>
    <property type="match status" value="1"/>
</dbReference>
<dbReference type="GO" id="GO:0006412">
    <property type="term" value="P:translation"/>
    <property type="evidence" value="ECO:0007669"/>
    <property type="project" value="UniProtKB-UniRule"/>
</dbReference>
<keyword evidence="3 5" id="KW-0689">Ribosomal protein</keyword>
<dbReference type="InterPro" id="IPR020930">
    <property type="entry name" value="Ribosomal_uL5_bac-type"/>
</dbReference>
<dbReference type="RefSeq" id="WP_326123087.1">
    <property type="nucleotide sequence ID" value="NZ_JARSFG010000012.1"/>
</dbReference>
<dbReference type="HAMAP" id="MF_01334">
    <property type="entry name" value="Ribosomal_bL25_CTC"/>
    <property type="match status" value="1"/>
</dbReference>
<dbReference type="InterPro" id="IPR001021">
    <property type="entry name" value="Ribosomal_bL25_long"/>
</dbReference>
<dbReference type="GO" id="GO:0003735">
    <property type="term" value="F:structural constituent of ribosome"/>
    <property type="evidence" value="ECO:0007669"/>
    <property type="project" value="InterPro"/>
</dbReference>
<proteinExistence type="inferred from homology"/>
<evidence type="ECO:0000256" key="5">
    <source>
        <dbReference type="HAMAP-Rule" id="MF_01334"/>
    </source>
</evidence>
<comment type="caution">
    <text evidence="8">The sequence shown here is derived from an EMBL/GenBank/DDBJ whole genome shotgun (WGS) entry which is preliminary data.</text>
</comment>
<dbReference type="Gene3D" id="2.170.120.20">
    <property type="entry name" value="Ribosomal protein L25, beta domain"/>
    <property type="match status" value="1"/>
</dbReference>
<dbReference type="Gene3D" id="2.40.240.10">
    <property type="entry name" value="Ribosomal Protein L25, Chain P"/>
    <property type="match status" value="1"/>
</dbReference>
<dbReference type="InterPro" id="IPR037121">
    <property type="entry name" value="Ribosomal_bL25_C"/>
</dbReference>
<sequence>MSTALTTNKRTKGQHSALTQLRQQGAIPGVVYGYQVESTPISIDAKKFAKILSEQGSNGVFQLELEGEKINAVLSEVQRDALKGFVKHVDFQVINMAEDLEVSVPVTTTGDSVGVAEGGLLLQPIREITIKVKPNAIPEAIEVDVTNLAIGSSLTVGDIRSQQAYDILNDDEEVLITVAAPTVEEEAPVETEEVTEEVEE</sequence>
<evidence type="ECO:0000256" key="4">
    <source>
        <dbReference type="ARBA" id="ARBA00023274"/>
    </source>
</evidence>
<evidence type="ECO:0000313" key="8">
    <source>
        <dbReference type="EMBL" id="MEC1178601.1"/>
    </source>
</evidence>
<evidence type="ECO:0000313" key="9">
    <source>
        <dbReference type="Proteomes" id="UP001344888"/>
    </source>
</evidence>
<protein>
    <recommendedName>
        <fullName evidence="5">Large ribosomal subunit protein bL25</fullName>
    </recommendedName>
    <alternativeName>
        <fullName evidence="5">General stress protein CTC</fullName>
    </alternativeName>
</protein>